<dbReference type="OrthoDB" id="9852443at2"/>
<dbReference type="EMBL" id="LSKU01000001">
    <property type="protein sequence ID" value="KXG43871.1"/>
    <property type="molecule type" value="Genomic_DNA"/>
</dbReference>
<feature type="coiled-coil region" evidence="1">
    <location>
        <begin position="37"/>
        <end position="64"/>
    </location>
</feature>
<reference evidence="2 3" key="1">
    <citation type="submission" date="2016-02" db="EMBL/GenBank/DDBJ databases">
        <title>Draft Genome for Tepidibacillus decaturensis nov. sp. Strain Z9, an Anaerobic, Moderately Thermophilic and Heterotrophic Bacterium from Deep Subsurface of the Illinois Basin, USA.</title>
        <authorList>
            <person name="Dong Y."/>
            <person name="Chang J.Y."/>
            <person name="Sanford R."/>
            <person name="Fouke B.W."/>
        </authorList>
    </citation>
    <scope>NUCLEOTIDE SEQUENCE [LARGE SCALE GENOMIC DNA]</scope>
    <source>
        <strain evidence="2 3">Z9</strain>
    </source>
</reference>
<organism evidence="2 3">
    <name type="scientific">Tepidibacillus decaturensis</name>
    <dbReference type="NCBI Taxonomy" id="1413211"/>
    <lineage>
        <taxon>Bacteria</taxon>
        <taxon>Bacillati</taxon>
        <taxon>Bacillota</taxon>
        <taxon>Bacilli</taxon>
        <taxon>Bacillales</taxon>
        <taxon>Bacillaceae</taxon>
        <taxon>Tepidibacillus</taxon>
    </lineage>
</organism>
<dbReference type="Gene3D" id="1.20.5.190">
    <property type="match status" value="1"/>
</dbReference>
<dbReference type="AlphaFoldDB" id="A0A135L4I7"/>
<comment type="caution">
    <text evidence="2">The sequence shown here is derived from an EMBL/GenBank/DDBJ whole genome shotgun (WGS) entry which is preliminary data.</text>
</comment>
<evidence type="ECO:0000256" key="1">
    <source>
        <dbReference type="SAM" id="Coils"/>
    </source>
</evidence>
<accession>A0A135L4I7</accession>
<gene>
    <name evidence="2" type="ORF">U473_07520</name>
</gene>
<keyword evidence="3" id="KW-1185">Reference proteome</keyword>
<name>A0A135L4I7_9BACI</name>
<proteinExistence type="predicted"/>
<sequence length="83" mass="9707">MKLDMDKLFEGIYAIQKQLGEFQQEMRAEISGVKGEISEIKRDIKSINERLDSIEASLELLANRQFKHETEIEVMKKKFFATI</sequence>
<protein>
    <submittedName>
        <fullName evidence="2">Uncharacterized protein</fullName>
    </submittedName>
</protein>
<evidence type="ECO:0000313" key="3">
    <source>
        <dbReference type="Proteomes" id="UP000070352"/>
    </source>
</evidence>
<evidence type="ECO:0000313" key="2">
    <source>
        <dbReference type="EMBL" id="KXG43871.1"/>
    </source>
</evidence>
<keyword evidence="1" id="KW-0175">Coiled coil</keyword>
<dbReference type="Proteomes" id="UP000070352">
    <property type="component" value="Unassembled WGS sequence"/>
</dbReference>
<dbReference type="RefSeq" id="WP_068724911.1">
    <property type="nucleotide sequence ID" value="NZ_LSKU01000001.1"/>
</dbReference>
<dbReference type="STRING" id="1413211.U473_07520"/>